<evidence type="ECO:0000313" key="3">
    <source>
        <dbReference type="EMBL" id="AEU35592.1"/>
    </source>
</evidence>
<dbReference type="Pfam" id="PF05016">
    <property type="entry name" value="ParE_toxin"/>
    <property type="match status" value="1"/>
</dbReference>
<dbReference type="InterPro" id="IPR051803">
    <property type="entry name" value="TA_system_RelE-like_toxin"/>
</dbReference>
<dbReference type="Proteomes" id="UP000007113">
    <property type="component" value="Chromosome"/>
</dbReference>
<dbReference type="STRING" id="682795.AciX8_1248"/>
<dbReference type="KEGG" id="gma:AciX8_1248"/>
<dbReference type="PANTHER" id="PTHR33755">
    <property type="entry name" value="TOXIN PARE1-RELATED"/>
    <property type="match status" value="1"/>
</dbReference>
<dbReference type="HOGENOM" id="CLU_147162_10_1_0"/>
<dbReference type="RefSeq" id="WP_014264472.1">
    <property type="nucleotide sequence ID" value="NC_016631.1"/>
</dbReference>
<dbReference type="OrthoDB" id="9798046at2"/>
<evidence type="ECO:0000313" key="4">
    <source>
        <dbReference type="Proteomes" id="UP000007113"/>
    </source>
</evidence>
<protein>
    <submittedName>
        <fullName evidence="3">Plasmid stabilization system</fullName>
    </submittedName>
</protein>
<accession>G8NY04</accession>
<keyword evidence="2" id="KW-1277">Toxin-antitoxin system</keyword>
<dbReference type="Gene3D" id="3.30.2310.20">
    <property type="entry name" value="RelE-like"/>
    <property type="match status" value="1"/>
</dbReference>
<gene>
    <name evidence="3" type="ordered locus">AciX8_1248</name>
</gene>
<sequence length="113" mass="13046">MEARVPDKALCCISAYQLTPKATRDIFDIWLWIALDSVESADRVEIAILENCQMLAEMPKAGHLRIDLTKKAVLVWPASPYDKYVIVYDPRSNPLRILRVVHASRRKVWRRGI</sequence>
<dbReference type="InterPro" id="IPR035093">
    <property type="entry name" value="RelE/ParE_toxin_dom_sf"/>
</dbReference>
<comment type="similarity">
    <text evidence="1">Belongs to the RelE toxin family.</text>
</comment>
<name>G8NY04_GRAMM</name>
<dbReference type="InterPro" id="IPR007712">
    <property type="entry name" value="RelE/ParE_toxin"/>
</dbReference>
<dbReference type="EMBL" id="CP003130">
    <property type="protein sequence ID" value="AEU35592.1"/>
    <property type="molecule type" value="Genomic_DNA"/>
</dbReference>
<evidence type="ECO:0000256" key="2">
    <source>
        <dbReference type="ARBA" id="ARBA00022649"/>
    </source>
</evidence>
<dbReference type="eggNOG" id="COG3668">
    <property type="taxonomic scope" value="Bacteria"/>
</dbReference>
<reference evidence="3 4" key="1">
    <citation type="submission" date="2011-11" db="EMBL/GenBank/DDBJ databases">
        <title>Complete sequence of Granulicella mallensis MP5ACTX8.</title>
        <authorList>
            <consortium name="US DOE Joint Genome Institute"/>
            <person name="Lucas S."/>
            <person name="Copeland A."/>
            <person name="Lapidus A."/>
            <person name="Cheng J.-F."/>
            <person name="Goodwin L."/>
            <person name="Pitluck S."/>
            <person name="Peters L."/>
            <person name="Lu M."/>
            <person name="Detter J.C."/>
            <person name="Han C."/>
            <person name="Tapia R."/>
            <person name="Land M."/>
            <person name="Hauser L."/>
            <person name="Kyrpides N."/>
            <person name="Ivanova N."/>
            <person name="Mikhailova N."/>
            <person name="Pagani I."/>
            <person name="Rawat S."/>
            <person name="Mannisto M."/>
            <person name="Haggblom M."/>
            <person name="Woyke T."/>
        </authorList>
    </citation>
    <scope>NUCLEOTIDE SEQUENCE [LARGE SCALE GENOMIC DNA]</scope>
    <source>
        <strain evidence="4">ATCC BAA-1857 / DSM 23137 / MP5ACTX8</strain>
    </source>
</reference>
<dbReference type="PANTHER" id="PTHR33755:SF6">
    <property type="entry name" value="PLASMID STABILIZATION SYSTEM PROTEIN"/>
    <property type="match status" value="1"/>
</dbReference>
<evidence type="ECO:0000256" key="1">
    <source>
        <dbReference type="ARBA" id="ARBA00006226"/>
    </source>
</evidence>
<dbReference type="AlphaFoldDB" id="G8NY04"/>
<organism evidence="3 4">
    <name type="scientific">Granulicella mallensis (strain ATCC BAA-1857 / DSM 23137 / MP5ACTX8)</name>
    <dbReference type="NCBI Taxonomy" id="682795"/>
    <lineage>
        <taxon>Bacteria</taxon>
        <taxon>Pseudomonadati</taxon>
        <taxon>Acidobacteriota</taxon>
        <taxon>Terriglobia</taxon>
        <taxon>Terriglobales</taxon>
        <taxon>Acidobacteriaceae</taxon>
        <taxon>Granulicella</taxon>
    </lineage>
</organism>
<proteinExistence type="inferred from homology"/>
<keyword evidence="4" id="KW-1185">Reference proteome</keyword>